<dbReference type="InterPro" id="IPR001647">
    <property type="entry name" value="HTH_TetR"/>
</dbReference>
<organism evidence="6 7">
    <name type="scientific">Microbacterium dextranolyticum</name>
    <dbReference type="NCBI Taxonomy" id="36806"/>
    <lineage>
        <taxon>Bacteria</taxon>
        <taxon>Bacillati</taxon>
        <taxon>Actinomycetota</taxon>
        <taxon>Actinomycetes</taxon>
        <taxon>Micrococcales</taxon>
        <taxon>Microbacteriaceae</taxon>
        <taxon>Microbacterium</taxon>
    </lineage>
</organism>
<name>A0A9W6HJ25_9MICO</name>
<comment type="caution">
    <text evidence="6">The sequence shown here is derived from an EMBL/GenBank/DDBJ whole genome shotgun (WGS) entry which is preliminary data.</text>
</comment>
<dbReference type="PANTHER" id="PTHR47506:SF1">
    <property type="entry name" value="HTH-TYPE TRANSCRIPTIONAL REGULATOR YJDC"/>
    <property type="match status" value="1"/>
</dbReference>
<dbReference type="SUPFAM" id="SSF46689">
    <property type="entry name" value="Homeodomain-like"/>
    <property type="match status" value="1"/>
</dbReference>
<keyword evidence="7" id="KW-1185">Reference proteome</keyword>
<reference evidence="6" key="2">
    <citation type="submission" date="2023-01" db="EMBL/GenBank/DDBJ databases">
        <authorList>
            <person name="Sun Q."/>
            <person name="Evtushenko L."/>
        </authorList>
    </citation>
    <scope>NUCLEOTIDE SEQUENCE</scope>
    <source>
        <strain evidence="6">VKM Ac-1940</strain>
    </source>
</reference>
<feature type="DNA-binding region" description="H-T-H motif" evidence="4">
    <location>
        <begin position="29"/>
        <end position="48"/>
    </location>
</feature>
<keyword evidence="1" id="KW-0805">Transcription regulation</keyword>
<dbReference type="EMBL" id="BSER01000001">
    <property type="protein sequence ID" value="GLJ94190.1"/>
    <property type="molecule type" value="Genomic_DNA"/>
</dbReference>
<dbReference type="PANTHER" id="PTHR47506">
    <property type="entry name" value="TRANSCRIPTIONAL REGULATORY PROTEIN"/>
    <property type="match status" value="1"/>
</dbReference>
<dbReference type="Pfam" id="PF00440">
    <property type="entry name" value="TetR_N"/>
    <property type="match status" value="1"/>
</dbReference>
<dbReference type="PROSITE" id="PS50977">
    <property type="entry name" value="HTH_TETR_2"/>
    <property type="match status" value="1"/>
</dbReference>
<evidence type="ECO:0000256" key="3">
    <source>
        <dbReference type="ARBA" id="ARBA00023163"/>
    </source>
</evidence>
<proteinExistence type="predicted"/>
<sequence>MARTREFDRLDTVRAAREFFWEHGYEDASIAGLEQVTGLNRSSLYNAFASKRGLFDEAVQSYLDEIVRPRLAPLEADPVAPEALGDYLDGLAAALGRAGSMPADNGCLLINAAGAPVSRDAEVARVIAEYRAELHRAISRGVAAALPQASTARRDHLADAVTGLVVAGFALARTASGEAVGSIRTARLLLSGDLDRD</sequence>
<reference evidence="6" key="1">
    <citation type="journal article" date="2014" name="Int. J. Syst. Evol. Microbiol.">
        <title>Complete genome sequence of Corynebacterium casei LMG S-19264T (=DSM 44701T), isolated from a smear-ripened cheese.</title>
        <authorList>
            <consortium name="US DOE Joint Genome Institute (JGI-PGF)"/>
            <person name="Walter F."/>
            <person name="Albersmeier A."/>
            <person name="Kalinowski J."/>
            <person name="Ruckert C."/>
        </authorList>
    </citation>
    <scope>NUCLEOTIDE SEQUENCE</scope>
    <source>
        <strain evidence="6">VKM Ac-1940</strain>
    </source>
</reference>
<evidence type="ECO:0000256" key="4">
    <source>
        <dbReference type="PROSITE-ProRule" id="PRU00335"/>
    </source>
</evidence>
<evidence type="ECO:0000313" key="6">
    <source>
        <dbReference type="EMBL" id="GLJ94190.1"/>
    </source>
</evidence>
<dbReference type="InterPro" id="IPR036271">
    <property type="entry name" value="Tet_transcr_reg_TetR-rel_C_sf"/>
</dbReference>
<keyword evidence="2 4" id="KW-0238">DNA-binding</keyword>
<evidence type="ECO:0000259" key="5">
    <source>
        <dbReference type="PROSITE" id="PS50977"/>
    </source>
</evidence>
<keyword evidence="3" id="KW-0804">Transcription</keyword>
<dbReference type="AlphaFoldDB" id="A0A9W6HJ25"/>
<dbReference type="SUPFAM" id="SSF48498">
    <property type="entry name" value="Tetracyclin repressor-like, C-terminal domain"/>
    <property type="match status" value="1"/>
</dbReference>
<dbReference type="RefSeq" id="WP_204962709.1">
    <property type="nucleotide sequence ID" value="NZ_BAAAUR010000002.1"/>
</dbReference>
<accession>A0A9W6HJ25</accession>
<dbReference type="Gene3D" id="1.10.357.10">
    <property type="entry name" value="Tetracycline Repressor, domain 2"/>
    <property type="match status" value="1"/>
</dbReference>
<feature type="domain" description="HTH tetR-type" evidence="5">
    <location>
        <begin position="6"/>
        <end position="66"/>
    </location>
</feature>
<gene>
    <name evidence="6" type="ORF">GCM10017591_02510</name>
</gene>
<dbReference type="PRINTS" id="PR00455">
    <property type="entry name" value="HTHTETR"/>
</dbReference>
<dbReference type="Proteomes" id="UP001142291">
    <property type="component" value="Unassembled WGS sequence"/>
</dbReference>
<dbReference type="InterPro" id="IPR009057">
    <property type="entry name" value="Homeodomain-like_sf"/>
</dbReference>
<protein>
    <submittedName>
        <fullName evidence="6">TetR family transcriptional regulator</fullName>
    </submittedName>
</protein>
<dbReference type="GO" id="GO:0003677">
    <property type="term" value="F:DNA binding"/>
    <property type="evidence" value="ECO:0007669"/>
    <property type="project" value="UniProtKB-UniRule"/>
</dbReference>
<evidence type="ECO:0000313" key="7">
    <source>
        <dbReference type="Proteomes" id="UP001142291"/>
    </source>
</evidence>
<evidence type="ECO:0000256" key="1">
    <source>
        <dbReference type="ARBA" id="ARBA00023015"/>
    </source>
</evidence>
<evidence type="ECO:0000256" key="2">
    <source>
        <dbReference type="ARBA" id="ARBA00023125"/>
    </source>
</evidence>